<protein>
    <submittedName>
        <fullName evidence="2">Uncharacterized protein</fullName>
    </submittedName>
</protein>
<dbReference type="PANTHER" id="PTHR37984:SF13">
    <property type="entry name" value="RIBONUCLEASE H"/>
    <property type="match status" value="1"/>
</dbReference>
<dbReference type="AlphaFoldDB" id="A0AA47MWK9"/>
<organism evidence="2 3">
    <name type="scientific">Merluccius polli</name>
    <name type="common">Benguela hake</name>
    <name type="synonym">Merluccius cadenati</name>
    <dbReference type="NCBI Taxonomy" id="89951"/>
    <lineage>
        <taxon>Eukaryota</taxon>
        <taxon>Metazoa</taxon>
        <taxon>Chordata</taxon>
        <taxon>Craniata</taxon>
        <taxon>Vertebrata</taxon>
        <taxon>Euteleostomi</taxon>
        <taxon>Actinopterygii</taxon>
        <taxon>Neopterygii</taxon>
        <taxon>Teleostei</taxon>
        <taxon>Neoteleostei</taxon>
        <taxon>Acanthomorphata</taxon>
        <taxon>Zeiogadaria</taxon>
        <taxon>Gadariae</taxon>
        <taxon>Gadiformes</taxon>
        <taxon>Gadoidei</taxon>
        <taxon>Merlucciidae</taxon>
        <taxon>Merluccius</taxon>
    </lineage>
</organism>
<dbReference type="InterPro" id="IPR050951">
    <property type="entry name" value="Retrovirus_Pol_polyprotein"/>
</dbReference>
<evidence type="ECO:0000256" key="1">
    <source>
        <dbReference type="SAM" id="MobiDB-lite"/>
    </source>
</evidence>
<evidence type="ECO:0000313" key="2">
    <source>
        <dbReference type="EMBL" id="KAK0147480.1"/>
    </source>
</evidence>
<name>A0AA47MWK9_MERPO</name>
<dbReference type="EMBL" id="JAOPHQ010002301">
    <property type="protein sequence ID" value="KAK0147480.1"/>
    <property type="molecule type" value="Genomic_DNA"/>
</dbReference>
<evidence type="ECO:0000313" key="3">
    <source>
        <dbReference type="Proteomes" id="UP001174136"/>
    </source>
</evidence>
<dbReference type="Proteomes" id="UP001174136">
    <property type="component" value="Unassembled WGS sequence"/>
</dbReference>
<reference evidence="2" key="1">
    <citation type="journal article" date="2023" name="Front. Mar. Sci.">
        <title>A new Merluccius polli reference genome to investigate the effects of global change in West African waters.</title>
        <authorList>
            <person name="Mateo J.L."/>
            <person name="Blanco-Fernandez C."/>
            <person name="Garcia-Vazquez E."/>
            <person name="Machado-Schiaffino G."/>
        </authorList>
    </citation>
    <scope>NUCLEOTIDE SEQUENCE</scope>
    <source>
        <strain evidence="2">C29</strain>
        <tissue evidence="2">Fin</tissue>
    </source>
</reference>
<proteinExistence type="predicted"/>
<dbReference type="PANTHER" id="PTHR37984">
    <property type="entry name" value="PROTEIN CBG26694"/>
    <property type="match status" value="1"/>
</dbReference>
<accession>A0AA47MWK9</accession>
<feature type="compositionally biased region" description="Basic and acidic residues" evidence="1">
    <location>
        <begin position="154"/>
        <end position="173"/>
    </location>
</feature>
<feature type="region of interest" description="Disordered" evidence="1">
    <location>
        <begin position="123"/>
        <end position="179"/>
    </location>
</feature>
<comment type="caution">
    <text evidence="2">The sequence shown here is derived from an EMBL/GenBank/DDBJ whole genome shotgun (WGS) entry which is preliminary data.</text>
</comment>
<sequence length="179" mass="20098">MMFKRDLRTNFDLLKPAAVKDTVQHQQEEQVLRRNQRAKQRAFSPGDKVLAKNYSTGPRWVFATIVAQTGPVAYTVQTTQGLTWKRHVDQLLQMAAAATSELPLMECTEESLGDYIGEYVSPPGSAAAPEVPVPDPPPEMVEPPSLAVIPSPSRDSKTDLSSERRYPVRERRPPRWMVL</sequence>
<feature type="compositionally biased region" description="Pro residues" evidence="1">
    <location>
        <begin position="131"/>
        <end position="141"/>
    </location>
</feature>
<gene>
    <name evidence="2" type="ORF">N1851_013043</name>
</gene>
<keyword evidence="3" id="KW-1185">Reference proteome</keyword>